<dbReference type="Pfam" id="PF00582">
    <property type="entry name" value="Usp"/>
    <property type="match status" value="1"/>
</dbReference>
<organism evidence="3 4">
    <name type="scientific">Ignicoccus islandicus DSM 13165</name>
    <dbReference type="NCBI Taxonomy" id="940295"/>
    <lineage>
        <taxon>Archaea</taxon>
        <taxon>Thermoproteota</taxon>
        <taxon>Thermoprotei</taxon>
        <taxon>Desulfurococcales</taxon>
        <taxon>Desulfurococcaceae</taxon>
        <taxon>Ignicoccus</taxon>
    </lineage>
</organism>
<feature type="domain" description="UspA" evidence="2">
    <location>
        <begin position="2"/>
        <end position="139"/>
    </location>
</feature>
<evidence type="ECO:0000256" key="1">
    <source>
        <dbReference type="ARBA" id="ARBA00008791"/>
    </source>
</evidence>
<dbReference type="PRINTS" id="PR01438">
    <property type="entry name" value="UNVRSLSTRESS"/>
</dbReference>
<sequence length="139" mass="15253">MEKVLLAYDGSKPSKDALNFTKDFAKKLNAKVYVLYVINVDVATELFGEYHGKIAEELEEKAKEVINEAVNVLKESGIEAEGVIDAGTPAEKIVENAKKFDVYVIILGAHGYSGIKKLLIGSTSEKVIRLSDRPVLIVK</sequence>
<dbReference type="Proteomes" id="UP000060778">
    <property type="component" value="Chromosome"/>
</dbReference>
<dbReference type="STRING" id="940295.EYM_02880"/>
<gene>
    <name evidence="3" type="ORF">EYM_02880</name>
</gene>
<dbReference type="InterPro" id="IPR014729">
    <property type="entry name" value="Rossmann-like_a/b/a_fold"/>
</dbReference>
<keyword evidence="4" id="KW-1185">Reference proteome</keyword>
<dbReference type="InterPro" id="IPR006016">
    <property type="entry name" value="UspA"/>
</dbReference>
<evidence type="ECO:0000313" key="4">
    <source>
        <dbReference type="Proteomes" id="UP000060778"/>
    </source>
</evidence>
<evidence type="ECO:0000259" key="2">
    <source>
        <dbReference type="Pfam" id="PF00582"/>
    </source>
</evidence>
<accession>A0A0U3E110</accession>
<dbReference type="OrthoDB" id="105697at2157"/>
<dbReference type="SUPFAM" id="SSF52402">
    <property type="entry name" value="Adenine nucleotide alpha hydrolases-like"/>
    <property type="match status" value="1"/>
</dbReference>
<evidence type="ECO:0000313" key="3">
    <source>
        <dbReference type="EMBL" id="ALU11595.1"/>
    </source>
</evidence>
<dbReference type="CDD" id="cd00293">
    <property type="entry name" value="USP-like"/>
    <property type="match status" value="1"/>
</dbReference>
<reference evidence="3 4" key="1">
    <citation type="submission" date="2013-11" db="EMBL/GenBank/DDBJ databases">
        <title>Comparative genomics of Ignicoccus.</title>
        <authorList>
            <person name="Podar M."/>
        </authorList>
    </citation>
    <scope>NUCLEOTIDE SEQUENCE [LARGE SCALE GENOMIC DNA]</scope>
    <source>
        <strain evidence="3 4">DSM 13165</strain>
    </source>
</reference>
<dbReference type="GeneID" id="30679970"/>
<dbReference type="AlphaFoldDB" id="A0A0U3E110"/>
<dbReference type="EMBL" id="CP006867">
    <property type="protein sequence ID" value="ALU11595.1"/>
    <property type="molecule type" value="Genomic_DNA"/>
</dbReference>
<dbReference type="PANTHER" id="PTHR46268:SF6">
    <property type="entry name" value="UNIVERSAL STRESS PROTEIN UP12"/>
    <property type="match status" value="1"/>
</dbReference>
<dbReference type="Gene3D" id="3.40.50.620">
    <property type="entry name" value="HUPs"/>
    <property type="match status" value="1"/>
</dbReference>
<name>A0A0U3E110_9CREN</name>
<dbReference type="RefSeq" id="WP_168050177.1">
    <property type="nucleotide sequence ID" value="NZ_CP006867.1"/>
</dbReference>
<dbReference type="KEGG" id="iis:EYM_02880"/>
<comment type="similarity">
    <text evidence="1">Belongs to the universal stress protein A family.</text>
</comment>
<proteinExistence type="inferred from homology"/>
<dbReference type="InterPro" id="IPR006015">
    <property type="entry name" value="Universal_stress_UspA"/>
</dbReference>
<protein>
    <submittedName>
        <fullName evidence="3">Universal stress protein A</fullName>
    </submittedName>
</protein>
<dbReference type="PANTHER" id="PTHR46268">
    <property type="entry name" value="STRESS RESPONSE PROTEIN NHAX"/>
    <property type="match status" value="1"/>
</dbReference>